<keyword evidence="11" id="KW-1185">Reference proteome</keyword>
<evidence type="ECO:0000313" key="11">
    <source>
        <dbReference type="Proteomes" id="UP000001822"/>
    </source>
</evidence>
<evidence type="ECO:0000256" key="3">
    <source>
        <dbReference type="ARBA" id="ARBA00022963"/>
    </source>
</evidence>
<protein>
    <submittedName>
        <fullName evidence="10">4-enzyme protein: 3-hydroxyacyl-CoA dehydrogenase 3-hydroxybutyryl-CoA epimerase delta(3)-cis-delta(2)-trans-enoyl-CoA isomerase enoyl-CoA hydratase</fullName>
        <ecNumber evidence="10">1.1.1.35</ecNumber>
    </submittedName>
</protein>
<dbReference type="CDD" id="cd06558">
    <property type="entry name" value="crotonase-like"/>
    <property type="match status" value="1"/>
</dbReference>
<dbReference type="InterPro" id="IPR008927">
    <property type="entry name" value="6-PGluconate_DH-like_C_sf"/>
</dbReference>
<evidence type="ECO:0000259" key="9">
    <source>
        <dbReference type="Pfam" id="PF02737"/>
    </source>
</evidence>
<dbReference type="Proteomes" id="UP000001822">
    <property type="component" value="Chromosome"/>
</dbReference>
<evidence type="ECO:0000256" key="6">
    <source>
        <dbReference type="ARBA" id="ARBA00023098"/>
    </source>
</evidence>
<dbReference type="GO" id="GO:0006635">
    <property type="term" value="P:fatty acid beta-oxidation"/>
    <property type="evidence" value="ECO:0007669"/>
    <property type="project" value="UniProtKB-UniPathway"/>
</dbReference>
<name>A0A6N4SWG3_CYTH3</name>
<dbReference type="KEGG" id="chu:CHU_3591"/>
<dbReference type="PANTHER" id="PTHR48075">
    <property type="entry name" value="3-HYDROXYACYL-COA DEHYDROGENASE FAMILY PROTEIN"/>
    <property type="match status" value="1"/>
</dbReference>
<dbReference type="EMBL" id="CP000383">
    <property type="protein sequence ID" value="ABG60824.1"/>
    <property type="molecule type" value="Genomic_DNA"/>
</dbReference>
<comment type="pathway">
    <text evidence="1">Lipid metabolism; fatty acid beta-oxidation.</text>
</comment>
<evidence type="ECO:0000259" key="8">
    <source>
        <dbReference type="Pfam" id="PF00725"/>
    </source>
</evidence>
<dbReference type="OrthoDB" id="9771883at2"/>
<dbReference type="Gene3D" id="3.90.226.10">
    <property type="entry name" value="2-enoyl-CoA Hydratase, Chain A, domain 1"/>
    <property type="match status" value="1"/>
</dbReference>
<organism evidence="10 11">
    <name type="scientific">Cytophaga hutchinsonii (strain ATCC 33406 / DSM 1761 / CIP 103989 / NBRC 15051 / NCIMB 9469 / D465)</name>
    <dbReference type="NCBI Taxonomy" id="269798"/>
    <lineage>
        <taxon>Bacteria</taxon>
        <taxon>Pseudomonadati</taxon>
        <taxon>Bacteroidota</taxon>
        <taxon>Cytophagia</taxon>
        <taxon>Cytophagales</taxon>
        <taxon>Cytophagaceae</taxon>
        <taxon>Cytophaga</taxon>
    </lineage>
</organism>
<dbReference type="AlphaFoldDB" id="A0A6N4SWG3"/>
<evidence type="ECO:0000256" key="4">
    <source>
        <dbReference type="ARBA" id="ARBA00023002"/>
    </source>
</evidence>
<dbReference type="InterPro" id="IPR006108">
    <property type="entry name" value="3HC_DH_C"/>
</dbReference>
<evidence type="ECO:0000256" key="5">
    <source>
        <dbReference type="ARBA" id="ARBA00023027"/>
    </source>
</evidence>
<keyword evidence="6" id="KW-0443">Lipid metabolism</keyword>
<reference evidence="10 11" key="1">
    <citation type="journal article" date="2007" name="Appl. Environ. Microbiol.">
        <title>Genome sequence of the cellulolytic gliding bacterium Cytophaga hutchinsonii.</title>
        <authorList>
            <person name="Xie G."/>
            <person name="Bruce D.C."/>
            <person name="Challacombe J.F."/>
            <person name="Chertkov O."/>
            <person name="Detter J.C."/>
            <person name="Gilna P."/>
            <person name="Han C.S."/>
            <person name="Lucas S."/>
            <person name="Misra M."/>
            <person name="Myers G.L."/>
            <person name="Richardson P."/>
            <person name="Tapia R."/>
            <person name="Thayer N."/>
            <person name="Thompson L.S."/>
            <person name="Brettin T.S."/>
            <person name="Henrissat B."/>
            <person name="Wilson D.B."/>
            <person name="McBride M.J."/>
        </authorList>
    </citation>
    <scope>NUCLEOTIDE SEQUENCE [LARGE SCALE GENOMIC DNA]</scope>
    <source>
        <strain evidence="11">ATCC 33406 / DSM 1761 / CIP 103989 / NBRC 15051 / NCIMB 9469 / D465</strain>
    </source>
</reference>
<dbReference type="Pfam" id="PF02737">
    <property type="entry name" value="3HCDH_N"/>
    <property type="match status" value="1"/>
</dbReference>
<dbReference type="SUPFAM" id="SSF51735">
    <property type="entry name" value="NAD(P)-binding Rossmann-fold domains"/>
    <property type="match status" value="1"/>
</dbReference>
<dbReference type="Pfam" id="PF00378">
    <property type="entry name" value="ECH_1"/>
    <property type="match status" value="1"/>
</dbReference>
<proteinExistence type="predicted"/>
<feature type="domain" description="3-hydroxyacyl-CoA dehydrogenase C-terminal" evidence="8">
    <location>
        <begin position="389"/>
        <end position="441"/>
    </location>
</feature>
<keyword evidence="10" id="KW-0413">Isomerase</keyword>
<evidence type="ECO:0000313" key="10">
    <source>
        <dbReference type="EMBL" id="ABG60824.1"/>
    </source>
</evidence>
<dbReference type="GO" id="GO:0070403">
    <property type="term" value="F:NAD+ binding"/>
    <property type="evidence" value="ECO:0007669"/>
    <property type="project" value="InterPro"/>
</dbReference>
<dbReference type="InterPro" id="IPR036291">
    <property type="entry name" value="NAD(P)-bd_dom_sf"/>
</dbReference>
<evidence type="ECO:0000256" key="2">
    <source>
        <dbReference type="ARBA" id="ARBA00022832"/>
    </source>
</evidence>
<accession>A0A6N4SWG3</accession>
<dbReference type="InterPro" id="IPR006176">
    <property type="entry name" value="3-OHacyl-CoA_DH_NAD-bd"/>
</dbReference>
<dbReference type="RefSeq" id="WP_011586931.1">
    <property type="nucleotide sequence ID" value="NC_008255.1"/>
</dbReference>
<keyword evidence="2" id="KW-0276">Fatty acid metabolism</keyword>
<feature type="domain" description="3-hydroxyacyl-CoA dehydrogenase NAD binding" evidence="9">
    <location>
        <begin position="8"/>
        <end position="206"/>
    </location>
</feature>
<dbReference type="UniPathway" id="UPA00659"/>
<sequence length="801" mass="88471">MSHRKIRKVAVLGSGVMGSRIACHFANIGLEVLLLDIVPKEPNDAEKAKGLTLESKAVRNRIVNDALMASLKSNPAPLYDAAFASRITTGNFDDNMKDIASFDWIVEAVVENIDIKKKVYEQVESFRTPGTLITSNTSGIPMHLMSEARSEDFQKHFCGVHFFNPPRYMRLLEIIPGPKTSPEVIDFLMLYGDLYLGKTTVLCKDTPGFIANRIGIYGIMEALHTIIDLGLSVEEVDKLTGPVIGRPKSATFRTLDVVGIDTVIKVANGLLAGAPNDEAKDMFVLPEILKKIDENKWYGDKSQQGFYKKTKNDAGQTEILSLNLNSLLYGQQQKVKFAALEQTKAIEDLKPRFSVLIKSADKAGQFYRRTFLGLFKYVSNRIPEISDELYRIDDAMRTGFGWELGPFETWDAVGVAKAVKLMEEDGRKPAQWVYEMLEAGNTSFYKSENGKRLYYDIPSKSYKVIPGTESFIILDTLRANKPVFKNAGATLHDIGDGIVNLEFHTKMNTLGGEVVDAINRSIGIAEKDFQGIVIGNDGANFSAGANLALVLMYAIEQEYDEIDFMIRAFQNTMMRARYSSIPVVVAPHNLTLGGGCEMTLHADHVQAFAETYIGLVEFGVGLIPAGGGTKEFTLRVSDSFEDGDIQVNNLKNMYMHIATAKVATSAEEARSMGILRKSDGITLNRSRLIADAKAAAISLAEAGYTQPKQRKDIKVLGQSALGMFYAGANSMVSGKYMSEHDRKISEKLAYIMCGGDLSAPTLVSEQYLLDLEREAFLSLTGEKKTLERIQSILTSGRPLRN</sequence>
<dbReference type="EC" id="1.1.1.35" evidence="10"/>
<dbReference type="Pfam" id="PF00725">
    <property type="entry name" value="3HCDH"/>
    <property type="match status" value="2"/>
</dbReference>
<evidence type="ECO:0000256" key="7">
    <source>
        <dbReference type="ARBA" id="ARBA00049556"/>
    </source>
</evidence>
<evidence type="ECO:0000256" key="1">
    <source>
        <dbReference type="ARBA" id="ARBA00005005"/>
    </source>
</evidence>
<gene>
    <name evidence="10" type="primary">fadB</name>
    <name evidence="10" type="ordered locus">CHU_3591</name>
</gene>
<dbReference type="GO" id="GO:0003857">
    <property type="term" value="F:(3S)-3-hydroxyacyl-CoA dehydrogenase (NAD+) activity"/>
    <property type="evidence" value="ECO:0007669"/>
    <property type="project" value="UniProtKB-EC"/>
</dbReference>
<feature type="domain" description="3-hydroxyacyl-CoA dehydrogenase C-terminal" evidence="8">
    <location>
        <begin position="208"/>
        <end position="308"/>
    </location>
</feature>
<dbReference type="InterPro" id="IPR001753">
    <property type="entry name" value="Enoyl-CoA_hydra/iso"/>
</dbReference>
<dbReference type="InterPro" id="IPR029045">
    <property type="entry name" value="ClpP/crotonase-like_dom_sf"/>
</dbReference>
<comment type="catalytic activity">
    <reaction evidence="7">
        <text>a (3S)-3-hydroxyacyl-CoA + NAD(+) = a 3-oxoacyl-CoA + NADH + H(+)</text>
        <dbReference type="Rhea" id="RHEA:22432"/>
        <dbReference type="ChEBI" id="CHEBI:15378"/>
        <dbReference type="ChEBI" id="CHEBI:57318"/>
        <dbReference type="ChEBI" id="CHEBI:57540"/>
        <dbReference type="ChEBI" id="CHEBI:57945"/>
        <dbReference type="ChEBI" id="CHEBI:90726"/>
        <dbReference type="EC" id="1.1.1.35"/>
    </reaction>
</comment>
<keyword evidence="5" id="KW-0520">NAD</keyword>
<dbReference type="SUPFAM" id="SSF52096">
    <property type="entry name" value="ClpP/crotonase"/>
    <property type="match status" value="1"/>
</dbReference>
<dbReference type="PANTHER" id="PTHR48075:SF7">
    <property type="entry name" value="3-HYDROXYACYL-COA DEHYDROGENASE-RELATED"/>
    <property type="match status" value="1"/>
</dbReference>
<keyword evidence="4 10" id="KW-0560">Oxidoreductase</keyword>
<dbReference type="Gene3D" id="1.10.1040.50">
    <property type="match status" value="1"/>
</dbReference>
<dbReference type="SUPFAM" id="SSF48179">
    <property type="entry name" value="6-phosphogluconate dehydrogenase C-terminal domain-like"/>
    <property type="match status" value="2"/>
</dbReference>
<keyword evidence="3" id="KW-0442">Lipid degradation</keyword>
<dbReference type="GO" id="GO:0016853">
    <property type="term" value="F:isomerase activity"/>
    <property type="evidence" value="ECO:0007669"/>
    <property type="project" value="UniProtKB-KW"/>
</dbReference>
<dbReference type="Gene3D" id="3.40.50.720">
    <property type="entry name" value="NAD(P)-binding Rossmann-like Domain"/>
    <property type="match status" value="1"/>
</dbReference>